<evidence type="ECO:0000256" key="1">
    <source>
        <dbReference type="ARBA" id="ARBA00001974"/>
    </source>
</evidence>
<dbReference type="PRINTS" id="PR00368">
    <property type="entry name" value="FADPNR"/>
</dbReference>
<dbReference type="Proteomes" id="UP000238358">
    <property type="component" value="Chromosome"/>
</dbReference>
<dbReference type="PANTHER" id="PTHR42887:SF2">
    <property type="entry name" value="OS12G0638800 PROTEIN"/>
    <property type="match status" value="1"/>
</dbReference>
<dbReference type="GeneID" id="97491911"/>
<dbReference type="Gene3D" id="3.50.50.60">
    <property type="entry name" value="FAD/NAD(P)-binding domain"/>
    <property type="match status" value="1"/>
</dbReference>
<dbReference type="PANTHER" id="PTHR42887">
    <property type="entry name" value="OS12G0638800 PROTEIN"/>
    <property type="match status" value="1"/>
</dbReference>
<keyword evidence="3" id="KW-0274">FAD</keyword>
<keyword evidence="2" id="KW-0285">Flavoprotein</keyword>
<gene>
    <name evidence="6" type="ORF">C6Y28_07105</name>
</gene>
<reference evidence="6 7" key="1">
    <citation type="journal article" date="2018" name="Genome Announc.">
        <title>Complete genomes of two Megasphaera elsdenii strains, NCIMB 702410 and ATCC 25940.</title>
        <authorList>
            <person name="Hatmaker E.A."/>
            <person name="O'Dell K."/>
            <person name="Riley L.A."/>
            <person name="Klingeman D.M."/>
            <person name="Guss A.M."/>
        </authorList>
    </citation>
    <scope>NUCLEOTIDE SEQUENCE [LARGE SCALE GENOMIC DNA]</scope>
    <source>
        <strain evidence="6 7">NCIMB702410</strain>
    </source>
</reference>
<proteinExistence type="predicted"/>
<evidence type="ECO:0000259" key="5">
    <source>
        <dbReference type="Pfam" id="PF22780"/>
    </source>
</evidence>
<dbReference type="Pfam" id="PF03486">
    <property type="entry name" value="HI0933_like"/>
    <property type="match status" value="1"/>
</dbReference>
<dbReference type="AlphaFoldDB" id="A0A1M6RDF1"/>
<comment type="cofactor">
    <cofactor evidence="1">
        <name>FAD</name>
        <dbReference type="ChEBI" id="CHEBI:57692"/>
    </cofactor>
</comment>
<dbReference type="OrthoDB" id="9773233at2"/>
<dbReference type="InterPro" id="IPR036188">
    <property type="entry name" value="FAD/NAD-bd_sf"/>
</dbReference>
<dbReference type="InterPro" id="IPR055178">
    <property type="entry name" value="RsdA/BaiN/AoA(So)-like_dom"/>
</dbReference>
<evidence type="ECO:0000259" key="4">
    <source>
        <dbReference type="Pfam" id="PF03486"/>
    </source>
</evidence>
<feature type="domain" description="RsdA/BaiN/AoA(So)-like insert" evidence="5">
    <location>
        <begin position="189"/>
        <end position="352"/>
    </location>
</feature>
<dbReference type="NCBIfam" id="TIGR00275">
    <property type="entry name" value="aminoacetone oxidase family FAD-binding enzyme"/>
    <property type="match status" value="1"/>
</dbReference>
<name>A0A1M6RDF1_MEGEL</name>
<accession>A0A1M6RDF1</accession>
<dbReference type="InterPro" id="IPR057661">
    <property type="entry name" value="RsdA/BaiN/AoA(So)_Rossmann"/>
</dbReference>
<dbReference type="EMBL" id="CP027569">
    <property type="protein sequence ID" value="AVO27381.1"/>
    <property type="molecule type" value="Genomic_DNA"/>
</dbReference>
<evidence type="ECO:0000256" key="2">
    <source>
        <dbReference type="ARBA" id="ARBA00022630"/>
    </source>
</evidence>
<dbReference type="InterPro" id="IPR023166">
    <property type="entry name" value="BaiN-like_dom_sf"/>
</dbReference>
<dbReference type="PRINTS" id="PR00411">
    <property type="entry name" value="PNDRDTASEI"/>
</dbReference>
<dbReference type="InterPro" id="IPR004792">
    <property type="entry name" value="BaiN-like"/>
</dbReference>
<dbReference type="RefSeq" id="WP_014015899.1">
    <property type="nucleotide sequence ID" value="NZ_CAMDYL010000004.1"/>
</dbReference>
<dbReference type="Gene3D" id="2.40.30.10">
    <property type="entry name" value="Translation factors"/>
    <property type="match status" value="1"/>
</dbReference>
<feature type="domain" description="RsdA/BaiN/AoA(So)-like Rossmann fold-like" evidence="4">
    <location>
        <begin position="3"/>
        <end position="405"/>
    </location>
</feature>
<dbReference type="SUPFAM" id="SSF51905">
    <property type="entry name" value="FAD/NAD(P)-binding domain"/>
    <property type="match status" value="1"/>
</dbReference>
<evidence type="ECO:0000313" key="6">
    <source>
        <dbReference type="EMBL" id="AVO27381.1"/>
    </source>
</evidence>
<protein>
    <submittedName>
        <fullName evidence="6">NAD(P)/FAD-dependent oxidoreductase</fullName>
    </submittedName>
</protein>
<dbReference type="SUPFAM" id="SSF160996">
    <property type="entry name" value="HI0933 insert domain-like"/>
    <property type="match status" value="1"/>
</dbReference>
<evidence type="ECO:0000313" key="7">
    <source>
        <dbReference type="Proteomes" id="UP000238358"/>
    </source>
</evidence>
<organism evidence="6 7">
    <name type="scientific">Megasphaera elsdenii</name>
    <dbReference type="NCBI Taxonomy" id="907"/>
    <lineage>
        <taxon>Bacteria</taxon>
        <taxon>Bacillati</taxon>
        <taxon>Bacillota</taxon>
        <taxon>Negativicutes</taxon>
        <taxon>Veillonellales</taxon>
        <taxon>Veillonellaceae</taxon>
        <taxon>Megasphaera</taxon>
    </lineage>
</organism>
<dbReference type="Pfam" id="PF22780">
    <property type="entry name" value="HI0933_like_1st"/>
    <property type="match status" value="1"/>
</dbReference>
<dbReference type="Gene3D" id="1.10.8.260">
    <property type="entry name" value="HI0933 insert domain-like"/>
    <property type="match status" value="1"/>
</dbReference>
<evidence type="ECO:0000256" key="3">
    <source>
        <dbReference type="ARBA" id="ARBA00022827"/>
    </source>
</evidence>
<sequence length="417" mass="45090">MKEILVIGAGAAGIMAALAAAEAGARVHLFEKNDIVGKKLGITGKGRCNLTNSCTMADFIAHTPGHGKFLYSAYEQFTNQDLLDKLNAWGLATKEERGGRIFPQSDSAIEVRKLLYRKLCHKGVDLHLSDAVHAVKAWGSRMVVSAASGNYEGDACIITTGGMSYPVTGSTGDGYDFARSLGHSVTELKPALIPFTTAETWPHTLSGLSLRNVEGSLWKRGKKMASYFGEMLFTHFGVSGPIILMLSMAAAHKKACTFPMQLRLDLKPALSKEKLDARLRRDFEKYIRKEAANALKDLLPQRLIPIVLDQAGIARDCPVNQISREQRQDLADTLKALSLTVTGTRPIEEAIVTAGGISVKEINPKTMESKLVPHLYFAGEVIDIDAFTGGYNLQAAFSTGFVAGTAAATKECIPCEN</sequence>